<evidence type="ECO:0000313" key="2">
    <source>
        <dbReference type="EMBL" id="RGV13842.1"/>
    </source>
</evidence>
<comment type="caution">
    <text evidence="2">The sequence shown here is derived from an EMBL/GenBank/DDBJ whole genome shotgun (WGS) entry which is preliminary data.</text>
</comment>
<reference evidence="2 3" key="1">
    <citation type="submission" date="2018-08" db="EMBL/GenBank/DDBJ databases">
        <title>A genome reference for cultivated species of the human gut microbiota.</title>
        <authorList>
            <person name="Zou Y."/>
            <person name="Xue W."/>
            <person name="Luo G."/>
        </authorList>
    </citation>
    <scope>NUCLEOTIDE SEQUENCE [LARGE SCALE GENOMIC DNA]</scope>
    <source>
        <strain evidence="2 3">AF14-8</strain>
    </source>
</reference>
<dbReference type="RefSeq" id="WP_117572445.1">
    <property type="nucleotide sequence ID" value="NZ_QRYT01000001.1"/>
</dbReference>
<evidence type="ECO:0000256" key="1">
    <source>
        <dbReference type="SAM" id="MobiDB-lite"/>
    </source>
</evidence>
<dbReference type="AlphaFoldDB" id="A0A412VW32"/>
<dbReference type="Proteomes" id="UP000285379">
    <property type="component" value="Unassembled WGS sequence"/>
</dbReference>
<evidence type="ECO:0000313" key="3">
    <source>
        <dbReference type="Proteomes" id="UP000285379"/>
    </source>
</evidence>
<accession>A0A412VW32</accession>
<name>A0A412VW32_PHOVU</name>
<gene>
    <name evidence="2" type="ORF">DWW27_00315</name>
</gene>
<proteinExistence type="predicted"/>
<protein>
    <submittedName>
        <fullName evidence="2">Uncharacterized protein</fullName>
    </submittedName>
</protein>
<dbReference type="EMBL" id="QRYT01000001">
    <property type="protein sequence ID" value="RGV13842.1"/>
    <property type="molecule type" value="Genomic_DNA"/>
</dbReference>
<feature type="region of interest" description="Disordered" evidence="1">
    <location>
        <begin position="89"/>
        <end position="111"/>
    </location>
</feature>
<organism evidence="2 3">
    <name type="scientific">Phocaeicola vulgatus</name>
    <name type="common">Bacteroides vulgatus</name>
    <dbReference type="NCBI Taxonomy" id="821"/>
    <lineage>
        <taxon>Bacteria</taxon>
        <taxon>Pseudomonadati</taxon>
        <taxon>Bacteroidota</taxon>
        <taxon>Bacteroidia</taxon>
        <taxon>Bacteroidales</taxon>
        <taxon>Bacteroidaceae</taxon>
        <taxon>Phocaeicola</taxon>
    </lineage>
</organism>
<feature type="compositionally biased region" description="Basic and acidic residues" evidence="1">
    <location>
        <begin position="91"/>
        <end position="111"/>
    </location>
</feature>
<sequence>MELKEFINKALTQIAEGVQEAIDNSEGKGYLVSPTVSGIGKSCNVHFDIAVESEAEGKAGIKVVGGCISKRSTNRISFDVTMTLPTPSAKIKKENAKRPVYADEQTNRHTQ</sequence>